<dbReference type="InterPro" id="IPR047594">
    <property type="entry name" value="MoaC_bact/euk"/>
</dbReference>
<dbReference type="PANTHER" id="PTHR43764:SF1">
    <property type="entry name" value="MOLYBDOPTERIN MOLYBDOTRANSFERASE"/>
    <property type="match status" value="1"/>
</dbReference>
<dbReference type="CDD" id="cd01420">
    <property type="entry name" value="MoaC_PE"/>
    <property type="match status" value="1"/>
</dbReference>
<dbReference type="NCBIfam" id="TIGR00177">
    <property type="entry name" value="molyb_syn"/>
    <property type="match status" value="1"/>
</dbReference>
<dbReference type="InterPro" id="IPR036522">
    <property type="entry name" value="MoaC_sf"/>
</dbReference>
<evidence type="ECO:0000256" key="4">
    <source>
        <dbReference type="ARBA" id="ARBA00023150"/>
    </source>
</evidence>
<dbReference type="NCBIfam" id="TIGR00581">
    <property type="entry name" value="moaC"/>
    <property type="match status" value="1"/>
</dbReference>
<dbReference type="CDD" id="cd00886">
    <property type="entry name" value="MogA_MoaB"/>
    <property type="match status" value="1"/>
</dbReference>
<evidence type="ECO:0000313" key="10">
    <source>
        <dbReference type="Proteomes" id="UP001201873"/>
    </source>
</evidence>
<evidence type="ECO:0000313" key="9">
    <source>
        <dbReference type="EMBL" id="MCK9874193.1"/>
    </source>
</evidence>
<keyword evidence="10" id="KW-1185">Reference proteome</keyword>
<comment type="catalytic activity">
    <reaction evidence="1 6">
        <text>(8S)-3',8-cyclo-7,8-dihydroguanosine 5'-triphosphate = cyclic pyranopterin phosphate + diphosphate</text>
        <dbReference type="Rhea" id="RHEA:49580"/>
        <dbReference type="ChEBI" id="CHEBI:33019"/>
        <dbReference type="ChEBI" id="CHEBI:59648"/>
        <dbReference type="ChEBI" id="CHEBI:131766"/>
        <dbReference type="EC" id="4.6.1.17"/>
    </reaction>
</comment>
<feature type="binding site" evidence="6">
    <location>
        <begin position="113"/>
        <end position="114"/>
    </location>
    <ligand>
        <name>substrate</name>
    </ligand>
</feature>
<dbReference type="RefSeq" id="WP_248822886.1">
    <property type="nucleotide sequence ID" value="NZ_JALKFT010000001.1"/>
</dbReference>
<comment type="similarity">
    <text evidence="6">Belongs to the MoaC family.</text>
</comment>
<evidence type="ECO:0000256" key="3">
    <source>
        <dbReference type="ARBA" id="ARBA00012575"/>
    </source>
</evidence>
<dbReference type="EMBL" id="JALKFT010000001">
    <property type="protein sequence ID" value="MCK9874193.1"/>
    <property type="molecule type" value="Genomic_DNA"/>
</dbReference>
<reference evidence="9 10" key="1">
    <citation type="submission" date="2022-04" db="EMBL/GenBank/DDBJ databases">
        <title>Genome diversity in the genus Frankia.</title>
        <authorList>
            <person name="Carlos-Shanley C."/>
            <person name="Hahn D."/>
        </authorList>
    </citation>
    <scope>NUCLEOTIDE SEQUENCE [LARGE SCALE GENOMIC DNA]</scope>
    <source>
        <strain evidence="9 10">Ag45/Mut15</strain>
    </source>
</reference>
<gene>
    <name evidence="9" type="primary">moaCB</name>
    <name evidence="6" type="synonym">moaC</name>
    <name evidence="9" type="ORF">MXD59_00055</name>
</gene>
<accession>A0ABT0JRT2</accession>
<feature type="domain" description="MoaB/Mog" evidence="8">
    <location>
        <begin position="201"/>
        <end position="344"/>
    </location>
</feature>
<dbReference type="Proteomes" id="UP001201873">
    <property type="component" value="Unassembled WGS sequence"/>
</dbReference>
<feature type="binding site" evidence="6">
    <location>
        <begin position="77"/>
        <end position="79"/>
    </location>
    <ligand>
        <name>substrate</name>
    </ligand>
</feature>
<protein>
    <recommendedName>
        <fullName evidence="3 6">Cyclic pyranopterin monophosphate synthase</fullName>
        <ecNumber evidence="3 6">4.6.1.17</ecNumber>
    </recommendedName>
    <alternativeName>
        <fullName evidence="6">Molybdenum cofactor biosynthesis protein C</fullName>
    </alternativeName>
</protein>
<evidence type="ECO:0000256" key="2">
    <source>
        <dbReference type="ARBA" id="ARBA00005046"/>
    </source>
</evidence>
<organism evidence="9 10">
    <name type="scientific">Frankia umida</name>
    <dbReference type="NCBI Taxonomy" id="573489"/>
    <lineage>
        <taxon>Bacteria</taxon>
        <taxon>Bacillati</taxon>
        <taxon>Actinomycetota</taxon>
        <taxon>Actinomycetes</taxon>
        <taxon>Frankiales</taxon>
        <taxon>Frankiaceae</taxon>
        <taxon>Frankia</taxon>
    </lineage>
</organism>
<dbReference type="EC" id="4.6.1.17" evidence="3 6"/>
<sequence>MTGSGLTHVDERGSARMVDVAAKDVTVRTAMATGLLLVSAEVITLLRGPGVAKGDALGTARIAGIMAAKRTPDLVPLCHPIALSGVTVELTVHDDAVEIVATVRTADRTGVEMEALTAVTVAALTLHDMVKAVDPGAQLSEVRVLSKSGGRTGDWQAAAPRHRGAAPHSHPDSAPRPPLGAAGHRAGAASTSRLPAGARARVVTVSDRAHRGVYQDRSGPLLADGLAALGFQVDPPTVVPDERADIETALRAAIADGVELVVTTGGTGLGARDVTPEATATVLERPVPGLAEALRAAGRDTVPAAALSRGLVGTAGDTLVVNLPGSTGGVRDGLAVLADVVVHAVAQLGGQDDHPRRYGAEPAG</sequence>
<dbReference type="NCBIfam" id="NF006870">
    <property type="entry name" value="PRK09364.1"/>
    <property type="match status" value="1"/>
</dbReference>
<dbReference type="NCBIfam" id="NF002947">
    <property type="entry name" value="PRK03604.1"/>
    <property type="match status" value="1"/>
</dbReference>
<evidence type="ECO:0000256" key="7">
    <source>
        <dbReference type="SAM" id="MobiDB-lite"/>
    </source>
</evidence>
<name>A0ABT0JRT2_9ACTN</name>
<evidence type="ECO:0000259" key="8">
    <source>
        <dbReference type="SMART" id="SM00852"/>
    </source>
</evidence>
<dbReference type="InterPro" id="IPR051920">
    <property type="entry name" value="MPT_Adenylyltrnsfr/MoaC-Rel"/>
</dbReference>
<keyword evidence="5 6" id="KW-0456">Lyase</keyword>
<feature type="region of interest" description="Disordered" evidence="7">
    <location>
        <begin position="149"/>
        <end position="198"/>
    </location>
</feature>
<dbReference type="InterPro" id="IPR002820">
    <property type="entry name" value="Mopterin_CF_biosynth-C_dom"/>
</dbReference>
<dbReference type="InterPro" id="IPR023045">
    <property type="entry name" value="MoaC"/>
</dbReference>
<dbReference type="GO" id="GO:0061799">
    <property type="term" value="F:cyclic pyranopterin monophosphate synthase activity"/>
    <property type="evidence" value="ECO:0007669"/>
    <property type="project" value="UniProtKB-EC"/>
</dbReference>
<dbReference type="PANTHER" id="PTHR43764">
    <property type="entry name" value="MOLYBDENUM COFACTOR BIOSYNTHESIS"/>
    <property type="match status" value="1"/>
</dbReference>
<dbReference type="PROSITE" id="PS01078">
    <property type="entry name" value="MOCF_BIOSYNTHESIS_1"/>
    <property type="match status" value="1"/>
</dbReference>
<comment type="subunit">
    <text evidence="6">Homohexamer; trimer of dimers.</text>
</comment>
<evidence type="ECO:0000256" key="5">
    <source>
        <dbReference type="ARBA" id="ARBA00023239"/>
    </source>
</evidence>
<dbReference type="Pfam" id="PF00994">
    <property type="entry name" value="MoCF_biosynth"/>
    <property type="match status" value="1"/>
</dbReference>
<dbReference type="SUPFAM" id="SSF55040">
    <property type="entry name" value="Molybdenum cofactor biosynthesis protein C, MoaC"/>
    <property type="match status" value="1"/>
</dbReference>
<comment type="pathway">
    <text evidence="2 6">Cofactor biosynthesis; molybdopterin biosynthesis.</text>
</comment>
<dbReference type="InterPro" id="IPR008284">
    <property type="entry name" value="MoCF_biosynth_CS"/>
</dbReference>
<keyword evidence="4 6" id="KW-0501">Molybdenum cofactor biosynthesis</keyword>
<comment type="function">
    <text evidence="6">Catalyzes the conversion of (8S)-3',8-cyclo-7,8-dihydroguanosine 5'-triphosphate to cyclic pyranopterin monophosphate (cPMP).</text>
</comment>
<dbReference type="HAMAP" id="MF_01224_B">
    <property type="entry name" value="MoaC_B"/>
    <property type="match status" value="1"/>
</dbReference>
<evidence type="ECO:0000256" key="6">
    <source>
        <dbReference type="HAMAP-Rule" id="MF_01224"/>
    </source>
</evidence>
<proteinExistence type="inferred from homology"/>
<feature type="active site" evidence="6">
    <location>
        <position position="128"/>
    </location>
</feature>
<dbReference type="Gene3D" id="3.40.980.10">
    <property type="entry name" value="MoaB/Mog-like domain"/>
    <property type="match status" value="1"/>
</dbReference>
<dbReference type="Gene3D" id="3.30.70.640">
    <property type="entry name" value="Molybdopterin cofactor biosynthesis C (MoaC) domain"/>
    <property type="match status" value="1"/>
</dbReference>
<dbReference type="Pfam" id="PF01967">
    <property type="entry name" value="MoaC"/>
    <property type="match status" value="1"/>
</dbReference>
<dbReference type="InterPro" id="IPR001453">
    <property type="entry name" value="MoaB/Mog_dom"/>
</dbReference>
<evidence type="ECO:0000256" key="1">
    <source>
        <dbReference type="ARBA" id="ARBA00001637"/>
    </source>
</evidence>
<dbReference type="InterPro" id="IPR036425">
    <property type="entry name" value="MoaB/Mog-like_dom_sf"/>
</dbReference>
<dbReference type="SUPFAM" id="SSF53218">
    <property type="entry name" value="Molybdenum cofactor biosynthesis proteins"/>
    <property type="match status" value="1"/>
</dbReference>
<dbReference type="SMART" id="SM00852">
    <property type="entry name" value="MoCF_biosynth"/>
    <property type="match status" value="1"/>
</dbReference>
<comment type="caution">
    <text evidence="9">The sequence shown here is derived from an EMBL/GenBank/DDBJ whole genome shotgun (WGS) entry which is preliminary data.</text>
</comment>